<evidence type="ECO:0000256" key="3">
    <source>
        <dbReference type="ARBA" id="ARBA00022475"/>
    </source>
</evidence>
<evidence type="ECO:0000256" key="2">
    <source>
        <dbReference type="ARBA" id="ARBA00022448"/>
    </source>
</evidence>
<evidence type="ECO:0000259" key="8">
    <source>
        <dbReference type="PROSITE" id="PS50928"/>
    </source>
</evidence>
<dbReference type="EMBL" id="QVEU01000008">
    <property type="protein sequence ID" value="RGB74907.1"/>
    <property type="molecule type" value="Genomic_DNA"/>
</dbReference>
<protein>
    <submittedName>
        <fullName evidence="9">Sugar ABC transporter permease</fullName>
    </submittedName>
</protein>
<evidence type="ECO:0000256" key="1">
    <source>
        <dbReference type="ARBA" id="ARBA00004651"/>
    </source>
</evidence>
<proteinExistence type="inferred from homology"/>
<dbReference type="SUPFAM" id="SSF160964">
    <property type="entry name" value="MalF N-terminal region-like"/>
    <property type="match status" value="1"/>
</dbReference>
<dbReference type="InterPro" id="IPR051393">
    <property type="entry name" value="ABC_transporter_permease"/>
</dbReference>
<gene>
    <name evidence="9" type="ORF">DXA39_07825</name>
</gene>
<dbReference type="PANTHER" id="PTHR30193">
    <property type="entry name" value="ABC TRANSPORTER PERMEASE PROTEIN"/>
    <property type="match status" value="1"/>
</dbReference>
<dbReference type="AlphaFoldDB" id="A0A3E2TG12"/>
<evidence type="ECO:0000313" key="10">
    <source>
        <dbReference type="Proteomes" id="UP000261011"/>
    </source>
</evidence>
<dbReference type="SUPFAM" id="SSF161098">
    <property type="entry name" value="MetI-like"/>
    <property type="match status" value="1"/>
</dbReference>
<keyword evidence="2 7" id="KW-0813">Transport</keyword>
<feature type="transmembrane region" description="Helical" evidence="7">
    <location>
        <begin position="15"/>
        <end position="35"/>
    </location>
</feature>
<organism evidence="9 10">
    <name type="scientific">Anaerococcus nagyae</name>
    <dbReference type="NCBI Taxonomy" id="1755241"/>
    <lineage>
        <taxon>Bacteria</taxon>
        <taxon>Bacillati</taxon>
        <taxon>Bacillota</taxon>
        <taxon>Tissierellia</taxon>
        <taxon>Tissierellales</taxon>
        <taxon>Peptoniphilaceae</taxon>
        <taxon>Anaerococcus</taxon>
    </lineage>
</organism>
<name>A0A3E2TG12_9FIRM</name>
<evidence type="ECO:0000256" key="5">
    <source>
        <dbReference type="ARBA" id="ARBA00022989"/>
    </source>
</evidence>
<dbReference type="CDD" id="cd06261">
    <property type="entry name" value="TM_PBP2"/>
    <property type="match status" value="1"/>
</dbReference>
<dbReference type="GO" id="GO:0055085">
    <property type="term" value="P:transmembrane transport"/>
    <property type="evidence" value="ECO:0007669"/>
    <property type="project" value="InterPro"/>
</dbReference>
<keyword evidence="4 7" id="KW-0812">Transmembrane</keyword>
<evidence type="ECO:0000313" key="9">
    <source>
        <dbReference type="EMBL" id="RGB74907.1"/>
    </source>
</evidence>
<feature type="transmembrane region" description="Helical" evidence="7">
    <location>
        <begin position="75"/>
        <end position="97"/>
    </location>
</feature>
<dbReference type="RefSeq" id="WP_117522161.1">
    <property type="nucleotide sequence ID" value="NZ_JBHWMK010000002.1"/>
</dbReference>
<dbReference type="PROSITE" id="PS50928">
    <property type="entry name" value="ABC_TM1"/>
    <property type="match status" value="1"/>
</dbReference>
<keyword evidence="6 7" id="KW-0472">Membrane</keyword>
<dbReference type="Gene3D" id="1.10.3720.10">
    <property type="entry name" value="MetI-like"/>
    <property type="match status" value="1"/>
</dbReference>
<dbReference type="OrthoDB" id="9809173at2"/>
<keyword evidence="3" id="KW-1003">Cell membrane</keyword>
<feature type="domain" description="ABC transmembrane type-1" evidence="8">
    <location>
        <begin position="71"/>
        <end position="285"/>
    </location>
</feature>
<feature type="transmembrane region" description="Helical" evidence="7">
    <location>
        <begin position="158"/>
        <end position="181"/>
    </location>
</feature>
<keyword evidence="10" id="KW-1185">Reference proteome</keyword>
<feature type="transmembrane region" description="Helical" evidence="7">
    <location>
        <begin position="109"/>
        <end position="128"/>
    </location>
</feature>
<dbReference type="GO" id="GO:0005886">
    <property type="term" value="C:plasma membrane"/>
    <property type="evidence" value="ECO:0007669"/>
    <property type="project" value="UniProtKB-SubCell"/>
</dbReference>
<keyword evidence="5 7" id="KW-1133">Transmembrane helix</keyword>
<sequence length="294" mass="33843">MKEKSNYKAENSPRAWLYLLPALIFIGVFTIYPLFRTFYMSMQSNSILNPTFVGLQNFSAVINDAQFRLAMKNTFIYAVTVVPLSLIISMLIALILYDKVKGSEIFETIFFIPYLTSVIAIGIVFRYLFHGKYGFLNYFLGLFHIGPFDFLNDRNYNMPALVIFGIWNALAFNIIVILSGLKGIDKNYYRVAETFGASKWEQFIKITLPELSQIITFLFLTSFISAFKVYNEVFALFNGKAGVGNNLVTAVFYIYNKFYVEYRYGHAMAAAVLLFLMLLVLTFLQRKIIERISK</sequence>
<dbReference type="Proteomes" id="UP000261011">
    <property type="component" value="Unassembled WGS sequence"/>
</dbReference>
<dbReference type="InterPro" id="IPR035906">
    <property type="entry name" value="MetI-like_sf"/>
</dbReference>
<feature type="transmembrane region" description="Helical" evidence="7">
    <location>
        <begin position="264"/>
        <end position="284"/>
    </location>
</feature>
<comment type="subcellular location">
    <subcellularLocation>
        <location evidence="1 7">Cell membrane</location>
        <topology evidence="1 7">Multi-pass membrane protein</topology>
    </subcellularLocation>
</comment>
<comment type="similarity">
    <text evidence="7">Belongs to the binding-protein-dependent transport system permease family.</text>
</comment>
<evidence type="ECO:0000256" key="7">
    <source>
        <dbReference type="RuleBase" id="RU363032"/>
    </source>
</evidence>
<feature type="transmembrane region" description="Helical" evidence="7">
    <location>
        <begin position="135"/>
        <end position="152"/>
    </location>
</feature>
<accession>A0A3E2TG12</accession>
<evidence type="ECO:0000256" key="6">
    <source>
        <dbReference type="ARBA" id="ARBA00023136"/>
    </source>
</evidence>
<dbReference type="Pfam" id="PF00528">
    <property type="entry name" value="BPD_transp_1"/>
    <property type="match status" value="1"/>
</dbReference>
<dbReference type="PANTHER" id="PTHR30193:SF37">
    <property type="entry name" value="INNER MEMBRANE ABC TRANSPORTER PERMEASE PROTEIN YCJO"/>
    <property type="match status" value="1"/>
</dbReference>
<dbReference type="InterPro" id="IPR000515">
    <property type="entry name" value="MetI-like"/>
</dbReference>
<comment type="caution">
    <text evidence="9">The sequence shown here is derived from an EMBL/GenBank/DDBJ whole genome shotgun (WGS) entry which is preliminary data.</text>
</comment>
<reference evidence="9 10" key="1">
    <citation type="submission" date="2018-08" db="EMBL/GenBank/DDBJ databases">
        <title>A genome reference for cultivated species of the human gut microbiota.</title>
        <authorList>
            <person name="Zou Y."/>
            <person name="Xue W."/>
            <person name="Luo G."/>
        </authorList>
    </citation>
    <scope>NUCLEOTIDE SEQUENCE [LARGE SCALE GENOMIC DNA]</scope>
    <source>
        <strain evidence="9 10">OF01-3</strain>
    </source>
</reference>
<evidence type="ECO:0000256" key="4">
    <source>
        <dbReference type="ARBA" id="ARBA00022692"/>
    </source>
</evidence>